<dbReference type="EMBL" id="BMAT01002141">
    <property type="protein sequence ID" value="GFS00069.1"/>
    <property type="molecule type" value="Genomic_DNA"/>
</dbReference>
<evidence type="ECO:0000313" key="3">
    <source>
        <dbReference type="Proteomes" id="UP000762676"/>
    </source>
</evidence>
<proteinExistence type="predicted"/>
<feature type="compositionally biased region" description="Polar residues" evidence="1">
    <location>
        <begin position="20"/>
        <end position="31"/>
    </location>
</feature>
<comment type="caution">
    <text evidence="2">The sequence shown here is derived from an EMBL/GenBank/DDBJ whole genome shotgun (WGS) entry which is preliminary data.</text>
</comment>
<accession>A0AAV4HSR3</accession>
<name>A0AAV4HSR3_9GAST</name>
<keyword evidence="3" id="KW-1185">Reference proteome</keyword>
<evidence type="ECO:0000256" key="1">
    <source>
        <dbReference type="SAM" id="MobiDB-lite"/>
    </source>
</evidence>
<gene>
    <name evidence="2" type="ORF">ElyMa_001062600</name>
</gene>
<evidence type="ECO:0000313" key="2">
    <source>
        <dbReference type="EMBL" id="GFS00069.1"/>
    </source>
</evidence>
<dbReference type="Proteomes" id="UP000762676">
    <property type="component" value="Unassembled WGS sequence"/>
</dbReference>
<sequence>MTRQPRPAPRSLKACHRPGRQSNTAALGKAKSQQVSEMRQAIFGFTFKLEDLMNLLLEKLAVVSCFQGLLLRGLRRSRTDLGTVDLGDQEQISAQLVLFSSSHKSLPSAAHAA</sequence>
<dbReference type="AlphaFoldDB" id="A0AAV4HSR3"/>
<protein>
    <submittedName>
        <fullName evidence="2">Uncharacterized protein</fullName>
    </submittedName>
</protein>
<organism evidence="2 3">
    <name type="scientific">Elysia marginata</name>
    <dbReference type="NCBI Taxonomy" id="1093978"/>
    <lineage>
        <taxon>Eukaryota</taxon>
        <taxon>Metazoa</taxon>
        <taxon>Spiralia</taxon>
        <taxon>Lophotrochozoa</taxon>
        <taxon>Mollusca</taxon>
        <taxon>Gastropoda</taxon>
        <taxon>Heterobranchia</taxon>
        <taxon>Euthyneura</taxon>
        <taxon>Panpulmonata</taxon>
        <taxon>Sacoglossa</taxon>
        <taxon>Placobranchoidea</taxon>
        <taxon>Plakobranchidae</taxon>
        <taxon>Elysia</taxon>
    </lineage>
</organism>
<reference evidence="2 3" key="1">
    <citation type="journal article" date="2021" name="Elife">
        <title>Chloroplast acquisition without the gene transfer in kleptoplastic sea slugs, Plakobranchus ocellatus.</title>
        <authorList>
            <person name="Maeda T."/>
            <person name="Takahashi S."/>
            <person name="Yoshida T."/>
            <person name="Shimamura S."/>
            <person name="Takaki Y."/>
            <person name="Nagai Y."/>
            <person name="Toyoda A."/>
            <person name="Suzuki Y."/>
            <person name="Arimoto A."/>
            <person name="Ishii H."/>
            <person name="Satoh N."/>
            <person name="Nishiyama T."/>
            <person name="Hasebe M."/>
            <person name="Maruyama T."/>
            <person name="Minagawa J."/>
            <person name="Obokata J."/>
            <person name="Shigenobu S."/>
        </authorList>
    </citation>
    <scope>NUCLEOTIDE SEQUENCE [LARGE SCALE GENOMIC DNA]</scope>
</reference>
<feature type="region of interest" description="Disordered" evidence="1">
    <location>
        <begin position="1"/>
        <end position="31"/>
    </location>
</feature>